<gene>
    <name evidence="3" type="ORF">B0I00_1670</name>
</gene>
<organism evidence="3 4">
    <name type="scientific">Novosphingobium kunmingense</name>
    <dbReference type="NCBI Taxonomy" id="1211806"/>
    <lineage>
        <taxon>Bacteria</taxon>
        <taxon>Pseudomonadati</taxon>
        <taxon>Pseudomonadota</taxon>
        <taxon>Alphaproteobacteria</taxon>
        <taxon>Sphingomonadales</taxon>
        <taxon>Sphingomonadaceae</taxon>
        <taxon>Novosphingobium</taxon>
    </lineage>
</organism>
<dbReference type="OrthoDB" id="9807744at2"/>
<evidence type="ECO:0000259" key="2">
    <source>
        <dbReference type="Pfam" id="PF04235"/>
    </source>
</evidence>
<name>A0A2N0HKF5_9SPHN</name>
<dbReference type="RefSeq" id="WP_100866905.1">
    <property type="nucleotide sequence ID" value="NZ_PHUF01000003.1"/>
</dbReference>
<reference evidence="3 4" key="1">
    <citation type="submission" date="2017-11" db="EMBL/GenBank/DDBJ databases">
        <title>Genomic Encyclopedia of Type Strains, Phase III (KMG-III): the genomes of soil and plant-associated and newly described type strains.</title>
        <authorList>
            <person name="Whitman W."/>
        </authorList>
    </citation>
    <scope>NUCLEOTIDE SEQUENCE [LARGE SCALE GENOMIC DNA]</scope>
    <source>
        <strain evidence="3 4">CGMCC 1.12274</strain>
    </source>
</reference>
<proteinExistence type="predicted"/>
<feature type="transmembrane region" description="Helical" evidence="1">
    <location>
        <begin position="20"/>
        <end position="40"/>
    </location>
</feature>
<accession>A0A2N0HKF5</accession>
<keyword evidence="1" id="KW-1133">Transmembrane helix</keyword>
<evidence type="ECO:0000313" key="4">
    <source>
        <dbReference type="Proteomes" id="UP000232587"/>
    </source>
</evidence>
<comment type="caution">
    <text evidence="3">The sequence shown here is derived from an EMBL/GenBank/DDBJ whole genome shotgun (WGS) entry which is preliminary data.</text>
</comment>
<feature type="transmembrane region" description="Helical" evidence="1">
    <location>
        <begin position="365"/>
        <end position="381"/>
    </location>
</feature>
<dbReference type="InterPro" id="IPR007349">
    <property type="entry name" value="DUF418"/>
</dbReference>
<feature type="transmembrane region" description="Helical" evidence="1">
    <location>
        <begin position="260"/>
        <end position="279"/>
    </location>
</feature>
<sequence length="420" mass="45567">MAQGEDSRSGSTPTAQGDRLVTLDFVRGVAVLGIVLANIVPYGHTYLAAVWPPALAGGANAADRIVWLVQFVLVDGKLRGLFTLLFGASMMLFAQRAGDGAAGAWLQARRLGWLFVFGMAHLLLLWHGDILHGYALAGLFLLTSLHWPPDHKLAFGLALYLFGSAILALQQGAPLMLGAEAQLAETAAESLRVNAAELALYQEGSYFDIVRHVTFERADGILMSSLTYGLIETIPLAIIGMALFELGLFSGAIDRSWLRLWGSAALLGGGAATLGLGLWVHAKGFPIDLTFFVFIGAAPVPRLAMIIGLAFLLAAWAPRAAVTALGQRFAAAGQMAFSNYIGTSLLLVPLFNGWGLGLFGRYDRIELLAFVAAIWALMLLWSRPWLQRFRHGPLEWVWRCLTYSRMVPLRRPVAIEIDSH</sequence>
<feature type="transmembrane region" description="Helical" evidence="1">
    <location>
        <begin position="337"/>
        <end position="359"/>
    </location>
</feature>
<protein>
    <recommendedName>
        <fullName evidence="2">DUF418 domain-containing protein</fullName>
    </recommendedName>
</protein>
<feature type="transmembrane region" description="Helical" evidence="1">
    <location>
        <begin position="153"/>
        <end position="173"/>
    </location>
</feature>
<dbReference type="PANTHER" id="PTHR30590:SF2">
    <property type="entry name" value="INNER MEMBRANE PROTEIN"/>
    <property type="match status" value="1"/>
</dbReference>
<feature type="transmembrane region" description="Helical" evidence="1">
    <location>
        <begin position="226"/>
        <end position="248"/>
    </location>
</feature>
<keyword evidence="1" id="KW-0472">Membrane</keyword>
<dbReference type="Proteomes" id="UP000232587">
    <property type="component" value="Unassembled WGS sequence"/>
</dbReference>
<feature type="transmembrane region" description="Helical" evidence="1">
    <location>
        <begin position="114"/>
        <end position="141"/>
    </location>
</feature>
<dbReference type="PANTHER" id="PTHR30590">
    <property type="entry name" value="INNER MEMBRANE PROTEIN"/>
    <property type="match status" value="1"/>
</dbReference>
<keyword evidence="1" id="KW-0812">Transmembrane</keyword>
<dbReference type="Pfam" id="PF04235">
    <property type="entry name" value="DUF418"/>
    <property type="match status" value="1"/>
</dbReference>
<keyword evidence="4" id="KW-1185">Reference proteome</keyword>
<feature type="transmembrane region" description="Helical" evidence="1">
    <location>
        <begin position="291"/>
        <end position="316"/>
    </location>
</feature>
<feature type="domain" description="DUF418" evidence="2">
    <location>
        <begin position="249"/>
        <end position="404"/>
    </location>
</feature>
<dbReference type="InterPro" id="IPR052529">
    <property type="entry name" value="Bact_Transport_Assoc"/>
</dbReference>
<evidence type="ECO:0000256" key="1">
    <source>
        <dbReference type="SAM" id="Phobius"/>
    </source>
</evidence>
<dbReference type="AlphaFoldDB" id="A0A2N0HKF5"/>
<dbReference type="EMBL" id="PHUF01000003">
    <property type="protein sequence ID" value="PKB19436.1"/>
    <property type="molecule type" value="Genomic_DNA"/>
</dbReference>
<evidence type="ECO:0000313" key="3">
    <source>
        <dbReference type="EMBL" id="PKB19436.1"/>
    </source>
</evidence>